<evidence type="ECO:0000256" key="3">
    <source>
        <dbReference type="ARBA" id="ARBA00022692"/>
    </source>
</evidence>
<dbReference type="InterPro" id="IPR000109">
    <property type="entry name" value="POT_fam"/>
</dbReference>
<dbReference type="GO" id="GO:0022857">
    <property type="term" value="F:transmembrane transporter activity"/>
    <property type="evidence" value="ECO:0007669"/>
    <property type="project" value="InterPro"/>
</dbReference>
<keyword evidence="8" id="KW-1185">Reference proteome</keyword>
<dbReference type="Pfam" id="PF00854">
    <property type="entry name" value="PTR2"/>
    <property type="match status" value="1"/>
</dbReference>
<dbReference type="eggNOG" id="KOG1237">
    <property type="taxonomic scope" value="Eukaryota"/>
</dbReference>
<feature type="transmembrane region" description="Helical" evidence="6">
    <location>
        <begin position="397"/>
        <end position="414"/>
    </location>
</feature>
<dbReference type="SUPFAM" id="SSF103473">
    <property type="entry name" value="MFS general substrate transporter"/>
    <property type="match status" value="1"/>
</dbReference>
<dbReference type="Gene3D" id="1.20.1250.20">
    <property type="entry name" value="MFS general substrate transporter like domains"/>
    <property type="match status" value="1"/>
</dbReference>
<evidence type="ECO:0000256" key="6">
    <source>
        <dbReference type="SAM" id="Phobius"/>
    </source>
</evidence>
<dbReference type="Gramene" id="LPERR07G05070.1">
    <property type="protein sequence ID" value="LPERR07G05070.1"/>
    <property type="gene ID" value="LPERR07G05070"/>
</dbReference>
<organism evidence="7 8">
    <name type="scientific">Leersia perrieri</name>
    <dbReference type="NCBI Taxonomy" id="77586"/>
    <lineage>
        <taxon>Eukaryota</taxon>
        <taxon>Viridiplantae</taxon>
        <taxon>Streptophyta</taxon>
        <taxon>Embryophyta</taxon>
        <taxon>Tracheophyta</taxon>
        <taxon>Spermatophyta</taxon>
        <taxon>Magnoliopsida</taxon>
        <taxon>Liliopsida</taxon>
        <taxon>Poales</taxon>
        <taxon>Poaceae</taxon>
        <taxon>BOP clade</taxon>
        <taxon>Oryzoideae</taxon>
        <taxon>Oryzeae</taxon>
        <taxon>Oryzinae</taxon>
        <taxon>Leersia</taxon>
    </lineage>
</organism>
<evidence type="ECO:0000256" key="1">
    <source>
        <dbReference type="ARBA" id="ARBA00004141"/>
    </source>
</evidence>
<evidence type="ECO:0000313" key="7">
    <source>
        <dbReference type="EnsemblPlants" id="LPERR07G05070.1"/>
    </source>
</evidence>
<dbReference type="PANTHER" id="PTHR11654">
    <property type="entry name" value="OLIGOPEPTIDE TRANSPORTER-RELATED"/>
    <property type="match status" value="1"/>
</dbReference>
<keyword evidence="4 6" id="KW-1133">Transmembrane helix</keyword>
<feature type="transmembrane region" description="Helical" evidence="6">
    <location>
        <begin position="289"/>
        <end position="313"/>
    </location>
</feature>
<reference evidence="8" key="2">
    <citation type="submission" date="2013-12" db="EMBL/GenBank/DDBJ databases">
        <authorList>
            <person name="Yu Y."/>
            <person name="Lee S."/>
            <person name="de Baynast K."/>
            <person name="Wissotski M."/>
            <person name="Liu L."/>
            <person name="Talag J."/>
            <person name="Goicoechea J."/>
            <person name="Angelova A."/>
            <person name="Jetty R."/>
            <person name="Kudrna D."/>
            <person name="Golser W."/>
            <person name="Rivera L."/>
            <person name="Zhang J."/>
            <person name="Wing R."/>
        </authorList>
    </citation>
    <scope>NUCLEOTIDE SEQUENCE</scope>
</reference>
<dbReference type="HOGENOM" id="CLU_009313_4_2_1"/>
<keyword evidence="3 6" id="KW-0812">Transmembrane</keyword>
<evidence type="ECO:0008006" key="9">
    <source>
        <dbReference type="Google" id="ProtNLM"/>
    </source>
</evidence>
<evidence type="ECO:0000256" key="5">
    <source>
        <dbReference type="ARBA" id="ARBA00023136"/>
    </source>
</evidence>
<reference evidence="7 8" key="1">
    <citation type="submission" date="2012-08" db="EMBL/GenBank/DDBJ databases">
        <title>Oryza genome evolution.</title>
        <authorList>
            <person name="Wing R.A."/>
        </authorList>
    </citation>
    <scope>NUCLEOTIDE SEQUENCE</scope>
</reference>
<evidence type="ECO:0000313" key="8">
    <source>
        <dbReference type="Proteomes" id="UP000032180"/>
    </source>
</evidence>
<comment type="similarity">
    <text evidence="2">Belongs to the major facilitator superfamily. Proton-dependent oligopeptide transporter (POT/PTR) (TC 2.A.17) family.</text>
</comment>
<feature type="transmembrane region" description="Helical" evidence="6">
    <location>
        <begin position="333"/>
        <end position="353"/>
    </location>
</feature>
<feature type="transmembrane region" description="Helical" evidence="6">
    <location>
        <begin position="440"/>
        <end position="463"/>
    </location>
</feature>
<evidence type="ECO:0000256" key="2">
    <source>
        <dbReference type="ARBA" id="ARBA00005982"/>
    </source>
</evidence>
<dbReference type="GO" id="GO:0016020">
    <property type="term" value="C:membrane"/>
    <property type="evidence" value="ECO:0007669"/>
    <property type="project" value="UniProtKB-SubCell"/>
</dbReference>
<dbReference type="InterPro" id="IPR036259">
    <property type="entry name" value="MFS_trans_sf"/>
</dbReference>
<proteinExistence type="inferred from homology"/>
<dbReference type="EnsemblPlants" id="LPERR07G05070.1">
    <property type="protein sequence ID" value="LPERR07G05070.1"/>
    <property type="gene ID" value="LPERR07G05070"/>
</dbReference>
<feature type="transmembrane region" description="Helical" evidence="6">
    <location>
        <begin position="144"/>
        <end position="163"/>
    </location>
</feature>
<reference evidence="7" key="3">
    <citation type="submission" date="2015-04" db="UniProtKB">
        <authorList>
            <consortium name="EnsemblPlants"/>
        </authorList>
    </citation>
    <scope>IDENTIFICATION</scope>
</reference>
<keyword evidence="5 6" id="KW-0472">Membrane</keyword>
<dbReference type="Proteomes" id="UP000032180">
    <property type="component" value="Chromosome 7"/>
</dbReference>
<protein>
    <recommendedName>
        <fullName evidence="9">Major facilitator superfamily (MFS) profile domain-containing protein</fullName>
    </recommendedName>
</protein>
<evidence type="ECO:0000256" key="4">
    <source>
        <dbReference type="ARBA" id="ARBA00022989"/>
    </source>
</evidence>
<feature type="transmembrane region" description="Helical" evidence="6">
    <location>
        <begin position="169"/>
        <end position="188"/>
    </location>
</feature>
<accession>A0A0D9WWE2</accession>
<dbReference type="AlphaFoldDB" id="A0A0D9WWE2"/>
<name>A0A0D9WWE2_9ORYZ</name>
<sequence length="477" mass="51382">MPFVIGSETFEKLGSIGTAANLMVYLTGVFHMPALDAAVALNLFSGTTNLATVAGAFVSDLFLGRFSTLSVASPCDVINGGGGGGDVTKCVGATREQTAVLGLSFALIVLGAGGIRPCSMPFGADQFDPSTESGRRGIDSFFKWYYLTLTAAVCLSSTEIVYVQTNFSWLAGFAIPAALMLLSCILFFSGADVYVRVQPHGSSPFVAVAAFRNRLIPSCSSSSAAAEKTLFGGGTARNPWRICSVEEVEETKCIIRILPVWATCILYYVAFAQTNTYVILQAAQSDRRLVGFGVPAGTFAVFPMVALAVWIPIYDRLVVPWTRRRWGRPVTMLQRMGIGMGLSVVAMVVSAVVEKRRREVAVGAVAFLAVLGLSEAFNQVSQMEFYYKQFPESMRSVAGSLLFSGLALSIVVAVERLTRGDGDGDDGWLAEDLNRGRLDLFYLLVAAIGVANFLVFLACAKWYRYKGSDDDEHGNDR</sequence>
<comment type="subcellular location">
    <subcellularLocation>
        <location evidence="1">Membrane</location>
        <topology evidence="1">Multi-pass membrane protein</topology>
    </subcellularLocation>
</comment>